<dbReference type="KEGG" id="halg:HUG10_19655"/>
<dbReference type="PRINTS" id="PR00385">
    <property type="entry name" value="P450"/>
</dbReference>
<dbReference type="SUPFAM" id="SSF48264">
    <property type="entry name" value="Cytochrome P450"/>
    <property type="match status" value="1"/>
</dbReference>
<comment type="similarity">
    <text evidence="1 7">Belongs to the cytochrome P450 family.</text>
</comment>
<dbReference type="InterPro" id="IPR036396">
    <property type="entry name" value="Cyt_P450_sf"/>
</dbReference>
<accession>A0A7D5GZT4</accession>
<dbReference type="InterPro" id="IPR002401">
    <property type="entry name" value="Cyt_P450_E_grp-I"/>
</dbReference>
<dbReference type="AlphaFoldDB" id="A0A7D5GZT4"/>
<keyword evidence="8" id="KW-0614">Plasmid</keyword>
<dbReference type="RefSeq" id="WP_179171403.1">
    <property type="nucleotide sequence ID" value="NZ_CP058531.1"/>
</dbReference>
<keyword evidence="2 7" id="KW-0349">Heme</keyword>
<dbReference type="PANTHER" id="PTHR24291:SF50">
    <property type="entry name" value="BIFUNCTIONAL ALBAFLAVENONE MONOOXYGENASE_TERPENE SYNTHASE"/>
    <property type="match status" value="1"/>
</dbReference>
<dbReference type="InterPro" id="IPR017972">
    <property type="entry name" value="Cyt_P450_CS"/>
</dbReference>
<evidence type="ECO:0000256" key="4">
    <source>
        <dbReference type="ARBA" id="ARBA00023002"/>
    </source>
</evidence>
<evidence type="ECO:0000256" key="1">
    <source>
        <dbReference type="ARBA" id="ARBA00010617"/>
    </source>
</evidence>
<dbReference type="InterPro" id="IPR001128">
    <property type="entry name" value="Cyt_P450"/>
</dbReference>
<proteinExistence type="inferred from homology"/>
<evidence type="ECO:0000256" key="3">
    <source>
        <dbReference type="ARBA" id="ARBA00022723"/>
    </source>
</evidence>
<dbReference type="GO" id="GO:0016705">
    <property type="term" value="F:oxidoreductase activity, acting on paired donors, with incorporation or reduction of molecular oxygen"/>
    <property type="evidence" value="ECO:0007669"/>
    <property type="project" value="InterPro"/>
</dbReference>
<dbReference type="EMBL" id="CP058531">
    <property type="protein sequence ID" value="QLG29829.1"/>
    <property type="molecule type" value="Genomic_DNA"/>
</dbReference>
<dbReference type="PROSITE" id="PS00086">
    <property type="entry name" value="CYTOCHROME_P450"/>
    <property type="match status" value="1"/>
</dbReference>
<dbReference type="Gene3D" id="1.10.630.10">
    <property type="entry name" value="Cytochrome P450"/>
    <property type="match status" value="1"/>
</dbReference>
<reference evidence="8 9" key="1">
    <citation type="submission" date="2020-07" db="EMBL/GenBank/DDBJ databases">
        <title>Gai3-2, isolated from salt lake.</title>
        <authorList>
            <person name="Cui H."/>
            <person name="Shi X."/>
        </authorList>
    </citation>
    <scope>NUCLEOTIDE SEQUENCE [LARGE SCALE GENOMIC DNA]</scope>
    <source>
        <strain evidence="8 9">Gai3-2</strain>
        <plasmid evidence="8 9">unnamed2</plasmid>
    </source>
</reference>
<evidence type="ECO:0000256" key="6">
    <source>
        <dbReference type="ARBA" id="ARBA00023033"/>
    </source>
</evidence>
<dbReference type="OrthoDB" id="9881at2157"/>
<dbReference type="GO" id="GO:0020037">
    <property type="term" value="F:heme binding"/>
    <property type="evidence" value="ECO:0007669"/>
    <property type="project" value="InterPro"/>
</dbReference>
<evidence type="ECO:0000313" key="8">
    <source>
        <dbReference type="EMBL" id="QLG29829.1"/>
    </source>
</evidence>
<dbReference type="Proteomes" id="UP000509750">
    <property type="component" value="Plasmid unnamed2"/>
</dbReference>
<dbReference type="InterPro" id="IPR050196">
    <property type="entry name" value="Cytochrome_P450_Monoox"/>
</dbReference>
<evidence type="ECO:0000313" key="9">
    <source>
        <dbReference type="Proteomes" id="UP000509750"/>
    </source>
</evidence>
<sequence>MAAPLPPKPSGHPILKHALLFVRNPFQFVEVATAECGDVYRMDLPTLDDIHVLTHPEQLKRVLVTDVDSFGKTEDFQRAFGSGLLSTEGAQWRRQREVMQPLFFRGQIRGYTDEMVKCAERRLATWGDNELLDVEREMRNLTLDVLFATLFGRELTPGEDEGLREAADGLNGWFEPTSWVLPPWVPTPARRDFKQSRKRLKEEVRKLLAENSSRHTPSGGPPDLLSQLQMARDTEKGPQLSTEEIEDQLVTMVFAGHETTAAALGFIWYLLATHPPIRERFHDELSTVLDGDRPAAETLPKLEFTDRIVTEALRLYPPIHTIPRRTDTEVEIDGFRIPAGEQIHLSVIDAHRDKRFYDDPYEFQPDRWTDGSEEELHDFAYIPFGGGRRTCIGREFARLEAKIILATVGQRFQFEWDSSNSLEIEPQMTMRTSNGIPMTITQR</sequence>
<dbReference type="Pfam" id="PF00067">
    <property type="entry name" value="p450"/>
    <property type="match status" value="1"/>
</dbReference>
<keyword evidence="4 7" id="KW-0560">Oxidoreductase</keyword>
<dbReference type="GO" id="GO:0005506">
    <property type="term" value="F:iron ion binding"/>
    <property type="evidence" value="ECO:0007669"/>
    <property type="project" value="InterPro"/>
</dbReference>
<dbReference type="PANTHER" id="PTHR24291">
    <property type="entry name" value="CYTOCHROME P450 FAMILY 4"/>
    <property type="match status" value="1"/>
</dbReference>
<geneLocation type="plasmid" evidence="8 9">
    <name>unnamed2</name>
</geneLocation>
<gene>
    <name evidence="8" type="ORF">HUG10_19655</name>
</gene>
<dbReference type="PRINTS" id="PR00463">
    <property type="entry name" value="EP450I"/>
</dbReference>
<dbReference type="GeneID" id="56031098"/>
<organism evidence="8 9">
    <name type="scientific">Halorarum halophilum</name>
    <dbReference type="NCBI Taxonomy" id="2743090"/>
    <lineage>
        <taxon>Archaea</taxon>
        <taxon>Methanobacteriati</taxon>
        <taxon>Methanobacteriota</taxon>
        <taxon>Stenosarchaea group</taxon>
        <taxon>Halobacteria</taxon>
        <taxon>Halobacteriales</taxon>
        <taxon>Haloferacaceae</taxon>
        <taxon>Halorarum</taxon>
    </lineage>
</organism>
<evidence type="ECO:0000256" key="2">
    <source>
        <dbReference type="ARBA" id="ARBA00022617"/>
    </source>
</evidence>
<evidence type="ECO:0000256" key="7">
    <source>
        <dbReference type="RuleBase" id="RU000461"/>
    </source>
</evidence>
<keyword evidence="6 7" id="KW-0503">Monooxygenase</keyword>
<evidence type="ECO:0000256" key="5">
    <source>
        <dbReference type="ARBA" id="ARBA00023004"/>
    </source>
</evidence>
<dbReference type="GO" id="GO:0004497">
    <property type="term" value="F:monooxygenase activity"/>
    <property type="evidence" value="ECO:0007669"/>
    <property type="project" value="UniProtKB-KW"/>
</dbReference>
<keyword evidence="3 7" id="KW-0479">Metal-binding</keyword>
<keyword evidence="5 7" id="KW-0408">Iron</keyword>
<keyword evidence="9" id="KW-1185">Reference proteome</keyword>
<name>A0A7D5GZT4_9EURY</name>
<protein>
    <submittedName>
        <fullName evidence="8">Cytochrome P450</fullName>
    </submittedName>
</protein>